<organism evidence="9 10">
    <name type="scientific">Paramecium octaurelia</name>
    <dbReference type="NCBI Taxonomy" id="43137"/>
    <lineage>
        <taxon>Eukaryota</taxon>
        <taxon>Sar</taxon>
        <taxon>Alveolata</taxon>
        <taxon>Ciliophora</taxon>
        <taxon>Intramacronucleata</taxon>
        <taxon>Oligohymenophorea</taxon>
        <taxon>Peniculida</taxon>
        <taxon>Parameciidae</taxon>
        <taxon>Paramecium</taxon>
    </lineage>
</organism>
<evidence type="ECO:0000313" key="9">
    <source>
        <dbReference type="EMBL" id="CAD8202207.1"/>
    </source>
</evidence>
<keyword evidence="5" id="KW-0175">Coiled coil</keyword>
<feature type="domain" description="Anoctamin transmembrane" evidence="8">
    <location>
        <begin position="784"/>
        <end position="1220"/>
    </location>
</feature>
<evidence type="ECO:0000256" key="1">
    <source>
        <dbReference type="ARBA" id="ARBA00004141"/>
    </source>
</evidence>
<feature type="transmembrane region" description="Helical" evidence="7">
    <location>
        <begin position="904"/>
        <end position="927"/>
    </location>
</feature>
<feature type="transmembrane region" description="Helical" evidence="7">
    <location>
        <begin position="1157"/>
        <end position="1181"/>
    </location>
</feature>
<proteinExistence type="predicted"/>
<dbReference type="AlphaFoldDB" id="A0A8S1XMR6"/>
<dbReference type="InterPro" id="IPR007632">
    <property type="entry name" value="Anoctamin"/>
</dbReference>
<accession>A0A8S1XMR6</accession>
<comment type="caution">
    <text evidence="9">The sequence shown here is derived from an EMBL/GenBank/DDBJ whole genome shotgun (WGS) entry which is preliminary data.</text>
</comment>
<feature type="transmembrane region" description="Helical" evidence="7">
    <location>
        <begin position="831"/>
        <end position="850"/>
    </location>
</feature>
<dbReference type="Pfam" id="PF04547">
    <property type="entry name" value="Anoctamin"/>
    <property type="match status" value="1"/>
</dbReference>
<reference evidence="9" key="1">
    <citation type="submission" date="2021-01" db="EMBL/GenBank/DDBJ databases">
        <authorList>
            <consortium name="Genoscope - CEA"/>
            <person name="William W."/>
        </authorList>
    </citation>
    <scope>NUCLEOTIDE SEQUENCE</scope>
</reference>
<evidence type="ECO:0000256" key="6">
    <source>
        <dbReference type="SAM" id="MobiDB-lite"/>
    </source>
</evidence>
<dbReference type="InterPro" id="IPR049452">
    <property type="entry name" value="Anoctamin_TM"/>
</dbReference>
<feature type="region of interest" description="Disordered" evidence="6">
    <location>
        <begin position="183"/>
        <end position="271"/>
    </location>
</feature>
<sequence>MELNNSGSRNSRTSRQSLAEVLQAHEEQLELEQKSKLKKAQTLSQKKIRQQQIQTLKEQSLREILGFFTNQIDVKRFLKNKKKLLSSDDTEESEKYQDEFLNPNEFEEMKHIYEDCNIGDLVIVFPNPDDEDAPAGEVTFLEAEKVFDKFITVITDEVSKSYLKKERDSFLLSFLTLGDYVKPQKKTKKQEDKKQDDKKQNKDHNENQNQQSNNKDGHKEEKQDKERKNENDNHKNLSEDAKLLPHQKDQPSRINSQQSQHTESKTAEETSYEKYQKFMKLYEVQLKQEEEQYQEQRNVAKQVQVEQFSEVKFSQQFYRRWQKQKKQEDIIIDPLKELLKIDLNNIKQFKNVSKQLSKGGYLVKRMNDEVDYDWICQNSPPKDFLTLVRITVINKLSRNAFVHCRQFVSTTGKHIFVVVKSHQQVITRQAQKMKITKQIEMGFADLFSLEPVDNEFRPLRLKSYVRLIDDDLRNILAQEEYGQPEPEFDYLNCQDVENYCLKLYIKVRQWKGKDLKYNVVKKQREVDKILKEVVTDLNIDQSHEKVELIDDIPITDEEWQVYYLYLESILCFGKKIQWAKEQKMKEVIENIAFLYKLVFLKALGDANQIWYAENQSFWREFNGEKQIIFNLWGRLNITPVAPYTEYFKSSGSAGSSLWRKYEINENKHRSEFINMEKIKITNSIVLKHINILKMLQMQYLFAYFPVHDLHQLKGQGELKKQFFEPLKKNGFIIEKESSEGEKYLRDLFKELADEAESTDFDSESLEKESGFNPRVPWFVPIDSIRDYFGEKIALYFDFLSYYAKQLWYMAVISIITQGIMSSSSLELRQTAIIGFSIIIIIWSTFFMEFWKREQVYFSVRFGQQNFEADEAERPAFEGDFIRSVLNDDLNEEFYSPLKRKMKQLLALSISAIIIGCVIGCVIGINILKNTLIEQKLDQTLSNTIPSILQAVSINFFNFIYNKVGQTFNVLENHKILSTYENSLVAKFTIFRFVNNFIQFFITSFLSSYFVQLKLCQVNLEIQNDCFQILSNQMTTIFLTNIISLQIPKLVAPHIKAFITNLLTKKDEKLVEHPFNLIDEEIERQLKLDPYQTNEEVDGSVNDYMELAIQFSYLSLFGLAFPACYILAFVQNVVKLQVDKFNFFNYSRRPFPQGASSIGNWLVIFEMISFLAIFTNAGLIVFTSEIIKENQVQVFSTLLIVFLTLKYIIRFLVPDEPAEALVLNRRHEFVVEKAVKGFQTESNARYLIQKINRQIGGPREVISSEEEN</sequence>
<feature type="transmembrane region" description="Helical" evidence="7">
    <location>
        <begin position="1112"/>
        <end position="1133"/>
    </location>
</feature>
<feature type="transmembrane region" description="Helical" evidence="7">
    <location>
        <begin position="1193"/>
        <end position="1212"/>
    </location>
</feature>
<feature type="transmembrane region" description="Helical" evidence="7">
    <location>
        <begin position="989"/>
        <end position="1010"/>
    </location>
</feature>
<feature type="compositionally biased region" description="Basic and acidic residues" evidence="6">
    <location>
        <begin position="262"/>
        <end position="271"/>
    </location>
</feature>
<feature type="compositionally biased region" description="Basic and acidic residues" evidence="6">
    <location>
        <begin position="189"/>
        <end position="206"/>
    </location>
</feature>
<dbReference type="OrthoDB" id="414468at2759"/>
<evidence type="ECO:0000256" key="5">
    <source>
        <dbReference type="SAM" id="Coils"/>
    </source>
</evidence>
<evidence type="ECO:0000259" key="8">
    <source>
        <dbReference type="Pfam" id="PF04547"/>
    </source>
</evidence>
<evidence type="ECO:0000256" key="3">
    <source>
        <dbReference type="ARBA" id="ARBA00022989"/>
    </source>
</evidence>
<dbReference type="GO" id="GO:0005254">
    <property type="term" value="F:chloride channel activity"/>
    <property type="evidence" value="ECO:0007669"/>
    <property type="project" value="TreeGrafter"/>
</dbReference>
<feature type="compositionally biased region" description="Basic and acidic residues" evidence="6">
    <location>
        <begin position="215"/>
        <end position="251"/>
    </location>
</feature>
<feature type="compositionally biased region" description="Polar residues" evidence="6">
    <location>
        <begin position="252"/>
        <end position="261"/>
    </location>
</feature>
<dbReference type="Proteomes" id="UP000683925">
    <property type="component" value="Unassembled WGS sequence"/>
</dbReference>
<gene>
    <name evidence="9" type="ORF">POCTA_138.1.T1260135</name>
</gene>
<dbReference type="GO" id="GO:0016020">
    <property type="term" value="C:membrane"/>
    <property type="evidence" value="ECO:0007669"/>
    <property type="project" value="UniProtKB-SubCell"/>
</dbReference>
<protein>
    <recommendedName>
        <fullName evidence="8">Anoctamin transmembrane domain-containing protein</fullName>
    </recommendedName>
</protein>
<feature type="coiled-coil region" evidence="5">
    <location>
        <begin position="272"/>
        <end position="306"/>
    </location>
</feature>
<keyword evidence="2 7" id="KW-0812">Transmembrane</keyword>
<dbReference type="EMBL" id="CAJJDP010000126">
    <property type="protein sequence ID" value="CAD8202207.1"/>
    <property type="molecule type" value="Genomic_DNA"/>
</dbReference>
<comment type="subcellular location">
    <subcellularLocation>
        <location evidence="1">Membrane</location>
        <topology evidence="1">Multi-pass membrane protein</topology>
    </subcellularLocation>
</comment>
<evidence type="ECO:0000256" key="7">
    <source>
        <dbReference type="SAM" id="Phobius"/>
    </source>
</evidence>
<evidence type="ECO:0000256" key="2">
    <source>
        <dbReference type="ARBA" id="ARBA00022692"/>
    </source>
</evidence>
<keyword evidence="4 7" id="KW-0472">Membrane</keyword>
<evidence type="ECO:0000256" key="4">
    <source>
        <dbReference type="ARBA" id="ARBA00023136"/>
    </source>
</evidence>
<evidence type="ECO:0000313" key="10">
    <source>
        <dbReference type="Proteomes" id="UP000683925"/>
    </source>
</evidence>
<keyword evidence="10" id="KW-1185">Reference proteome</keyword>
<dbReference type="PANTHER" id="PTHR12308">
    <property type="entry name" value="ANOCTAMIN"/>
    <property type="match status" value="1"/>
</dbReference>
<name>A0A8S1XMR6_PAROT</name>
<keyword evidence="3 7" id="KW-1133">Transmembrane helix</keyword>
<dbReference type="PANTHER" id="PTHR12308:SF73">
    <property type="entry name" value="ANOCTAMIN"/>
    <property type="match status" value="1"/>
</dbReference>
<dbReference type="OMA" id="MNDEVDY"/>